<protein>
    <recommendedName>
        <fullName evidence="4">CHAT domain-containing protein</fullName>
    </recommendedName>
</protein>
<name>A0A6B0VQE2_9EURY</name>
<comment type="caution">
    <text evidence="2">The sequence shown here is derived from an EMBL/GenBank/DDBJ whole genome shotgun (WGS) entry which is preliminary data.</text>
</comment>
<gene>
    <name evidence="2" type="ORF">GS429_14450</name>
</gene>
<feature type="compositionally biased region" description="Polar residues" evidence="1">
    <location>
        <begin position="204"/>
        <end position="214"/>
    </location>
</feature>
<keyword evidence="3" id="KW-1185">Reference proteome</keyword>
<reference evidence="2 3" key="1">
    <citation type="submission" date="2020-01" db="EMBL/GenBank/DDBJ databases">
        <title>Natronorubrum sp. JWXQ-INN 674 isolated from Inner Mongolia Autonomous Region of China.</title>
        <authorList>
            <person name="Xue Q."/>
        </authorList>
    </citation>
    <scope>NUCLEOTIDE SEQUENCE [LARGE SCALE GENOMIC DNA]</scope>
    <source>
        <strain evidence="2 3">JWXQ-INN-674</strain>
    </source>
</reference>
<evidence type="ECO:0008006" key="4">
    <source>
        <dbReference type="Google" id="ProtNLM"/>
    </source>
</evidence>
<sequence length="539" mass="58698">MEAVSTFGTALKTTTAERSYPTLRGHPPTLTLGDELRIPDGLDRPETGVRIEVPPTLRHVYTVTPLAYYLAATVVPGSTPRLRTDTGYSYALTGTTDFETTVNRVLQHVFLLDYIVRTEGESPAPIAERQALESALDFDVERLYGQPLETQLETYLEVPFATTESQLPAWNLETRLDPTAAHVECLPFVANNLSAVTVCDDDSGSASSMETRVQSAAEPRCSCPESSSTYGNVSKPEADDDSSSSVSITRQVWRSDDGDEIWSTRLPGAFRNGLAQTPRDGPIEIELVCNDPEMSKELVTVHSAYRNRNDLPFDVTIHHDLTRGDLADVLTRESDFVHYIGHNDADGFRCSDGLLDASTIESVGAKAFFLNACQSYEQGLELINAGGIGGIVTRTDIENDTAVDAGLTIARLLNCGLPLYAVLAILQKIEDQQQRYQIIGNSMLTVAQAEQGAPVSGTVTRGAERNEITISGYSSSNIGQGGVFTPYIEPADSYHLLPGRMNSLSVTDAQLVEFFNTGEMPILLDGELRWSTAIKTSEL</sequence>
<dbReference type="Proteomes" id="UP000434101">
    <property type="component" value="Unassembled WGS sequence"/>
</dbReference>
<dbReference type="EMBL" id="WUYX01000044">
    <property type="protein sequence ID" value="MXV63246.1"/>
    <property type="molecule type" value="Genomic_DNA"/>
</dbReference>
<feature type="region of interest" description="Disordered" evidence="1">
    <location>
        <begin position="204"/>
        <end position="248"/>
    </location>
</feature>
<dbReference type="AlphaFoldDB" id="A0A6B0VQE2"/>
<evidence type="ECO:0000313" key="2">
    <source>
        <dbReference type="EMBL" id="MXV63246.1"/>
    </source>
</evidence>
<evidence type="ECO:0000313" key="3">
    <source>
        <dbReference type="Proteomes" id="UP000434101"/>
    </source>
</evidence>
<proteinExistence type="predicted"/>
<dbReference type="OrthoDB" id="269729at2157"/>
<accession>A0A6B0VQE2</accession>
<evidence type="ECO:0000256" key="1">
    <source>
        <dbReference type="SAM" id="MobiDB-lite"/>
    </source>
</evidence>
<organism evidence="2 3">
    <name type="scientific">Natronorubrum halalkaliphilum</name>
    <dbReference type="NCBI Taxonomy" id="2691917"/>
    <lineage>
        <taxon>Archaea</taxon>
        <taxon>Methanobacteriati</taxon>
        <taxon>Methanobacteriota</taxon>
        <taxon>Stenosarchaea group</taxon>
        <taxon>Halobacteria</taxon>
        <taxon>Halobacteriales</taxon>
        <taxon>Natrialbaceae</taxon>
        <taxon>Natronorubrum</taxon>
    </lineage>
</organism>